<comment type="similarity">
    <text evidence="1">Belongs to the BlaI transcriptional regulatory family.</text>
</comment>
<evidence type="ECO:0000256" key="3">
    <source>
        <dbReference type="ARBA" id="ARBA00023125"/>
    </source>
</evidence>
<evidence type="ECO:0000256" key="2">
    <source>
        <dbReference type="ARBA" id="ARBA00023015"/>
    </source>
</evidence>
<evidence type="ECO:0000313" key="5">
    <source>
        <dbReference type="EMBL" id="QEG21133.1"/>
    </source>
</evidence>
<dbReference type="STRING" id="980251.GCA_001642875_01953"/>
<dbReference type="InterPro" id="IPR036388">
    <property type="entry name" value="WH-like_DNA-bd_sf"/>
</dbReference>
<name>A0A5B9PDW4_9BACT</name>
<dbReference type="SUPFAM" id="SSF46785">
    <property type="entry name" value="Winged helix' DNA-binding domain"/>
    <property type="match status" value="1"/>
</dbReference>
<dbReference type="OrthoDB" id="276770at2"/>
<sequence length="138" mass="15637">MAKRTRNDEGLPPLSDAQLEIMQIVWKQGETTVSEVWTELAGRRNIARNTVLTTMDRLAKRGWLTTKKVGNTHLYTAPVGEQQTMRNVVRKLVDTAFAGSAEKLVMALLDDRGVTEQEANRIRKMISENRKNSRGKNQ</sequence>
<reference evidence="5 6" key="1">
    <citation type="submission" date="2019-08" db="EMBL/GenBank/DDBJ databases">
        <title>Deep-cultivation of Planctomycetes and their phenomic and genomic characterization uncovers novel biology.</title>
        <authorList>
            <person name="Wiegand S."/>
            <person name="Jogler M."/>
            <person name="Boedeker C."/>
            <person name="Pinto D."/>
            <person name="Vollmers J."/>
            <person name="Rivas-Marin E."/>
            <person name="Kohn T."/>
            <person name="Peeters S.H."/>
            <person name="Heuer A."/>
            <person name="Rast P."/>
            <person name="Oberbeckmann S."/>
            <person name="Bunk B."/>
            <person name="Jeske O."/>
            <person name="Meyerdierks A."/>
            <person name="Storesund J.E."/>
            <person name="Kallscheuer N."/>
            <person name="Luecker S."/>
            <person name="Lage O.M."/>
            <person name="Pohl T."/>
            <person name="Merkel B.J."/>
            <person name="Hornburger P."/>
            <person name="Mueller R.-W."/>
            <person name="Bruemmer F."/>
            <person name="Labrenz M."/>
            <person name="Spormann A.M."/>
            <person name="Op den Camp H."/>
            <person name="Overmann J."/>
            <person name="Amann R."/>
            <person name="Jetten M.S.M."/>
            <person name="Mascher T."/>
            <person name="Medema M.H."/>
            <person name="Devos D.P."/>
            <person name="Kaster A.-K."/>
            <person name="Ovreas L."/>
            <person name="Rohde M."/>
            <person name="Galperin M.Y."/>
            <person name="Jogler C."/>
        </authorList>
    </citation>
    <scope>NUCLEOTIDE SEQUENCE [LARGE SCALE GENOMIC DNA]</scope>
    <source>
        <strain evidence="5 6">FC18</strain>
    </source>
</reference>
<dbReference type="PIRSF" id="PIRSF019455">
    <property type="entry name" value="CopR_AtkY"/>
    <property type="match status" value="1"/>
</dbReference>
<dbReference type="InterPro" id="IPR005650">
    <property type="entry name" value="BlaI_family"/>
</dbReference>
<accession>A0A5B9PDW4</accession>
<dbReference type="Proteomes" id="UP000322214">
    <property type="component" value="Chromosome"/>
</dbReference>
<evidence type="ECO:0000313" key="6">
    <source>
        <dbReference type="Proteomes" id="UP000322214"/>
    </source>
</evidence>
<dbReference type="Pfam" id="PF03965">
    <property type="entry name" value="Penicillinase_R"/>
    <property type="match status" value="1"/>
</dbReference>
<evidence type="ECO:0000256" key="1">
    <source>
        <dbReference type="ARBA" id="ARBA00011046"/>
    </source>
</evidence>
<protein>
    <submittedName>
        <fullName evidence="5">Penicillinase repressor</fullName>
    </submittedName>
</protein>
<dbReference type="RefSeq" id="WP_075081846.1">
    <property type="nucleotide sequence ID" value="NZ_CP042912.1"/>
</dbReference>
<keyword evidence="3" id="KW-0238">DNA-binding</keyword>
<evidence type="ECO:0000256" key="4">
    <source>
        <dbReference type="ARBA" id="ARBA00023163"/>
    </source>
</evidence>
<dbReference type="InterPro" id="IPR036390">
    <property type="entry name" value="WH_DNA-bd_sf"/>
</dbReference>
<keyword evidence="2" id="KW-0805">Transcription regulation</keyword>
<dbReference type="EMBL" id="CP042912">
    <property type="protein sequence ID" value="QEG21133.1"/>
    <property type="molecule type" value="Genomic_DNA"/>
</dbReference>
<proteinExistence type="inferred from homology"/>
<keyword evidence="4" id="KW-0804">Transcription</keyword>
<dbReference type="GO" id="GO:0045892">
    <property type="term" value="P:negative regulation of DNA-templated transcription"/>
    <property type="evidence" value="ECO:0007669"/>
    <property type="project" value="InterPro"/>
</dbReference>
<dbReference type="GO" id="GO:0003677">
    <property type="term" value="F:DNA binding"/>
    <property type="evidence" value="ECO:0007669"/>
    <property type="project" value="UniProtKB-KW"/>
</dbReference>
<dbReference type="KEGG" id="mff:MFFC18_09870"/>
<organism evidence="5 6">
    <name type="scientific">Mariniblastus fucicola</name>
    <dbReference type="NCBI Taxonomy" id="980251"/>
    <lineage>
        <taxon>Bacteria</taxon>
        <taxon>Pseudomonadati</taxon>
        <taxon>Planctomycetota</taxon>
        <taxon>Planctomycetia</taxon>
        <taxon>Pirellulales</taxon>
        <taxon>Pirellulaceae</taxon>
        <taxon>Mariniblastus</taxon>
    </lineage>
</organism>
<dbReference type="Gene3D" id="1.10.4040.10">
    <property type="entry name" value="Penicillinase repressor domain"/>
    <property type="match status" value="1"/>
</dbReference>
<dbReference type="Gene3D" id="1.10.10.10">
    <property type="entry name" value="Winged helix-like DNA-binding domain superfamily/Winged helix DNA-binding domain"/>
    <property type="match status" value="1"/>
</dbReference>
<keyword evidence="6" id="KW-1185">Reference proteome</keyword>
<dbReference type="AlphaFoldDB" id="A0A5B9PDW4"/>
<gene>
    <name evidence="5" type="primary">blaI_4</name>
    <name evidence="5" type="ORF">MFFC18_09870</name>
</gene>